<keyword evidence="5" id="KW-1185">Reference proteome</keyword>
<reference evidence="4 5" key="1">
    <citation type="submission" date="2020-04" db="EMBL/GenBank/DDBJ databases">
        <authorList>
            <person name="Liu A."/>
        </authorList>
    </citation>
    <scope>NUCLEOTIDE SEQUENCE [LARGE SCALE GENOMIC DNA]</scope>
    <source>
        <strain evidence="4 5">RZ02</strain>
    </source>
</reference>
<dbReference type="Pfam" id="PF05036">
    <property type="entry name" value="SPOR"/>
    <property type="match status" value="1"/>
</dbReference>
<feature type="repeat" description="TPR" evidence="1">
    <location>
        <begin position="73"/>
        <end position="106"/>
    </location>
</feature>
<dbReference type="InterPro" id="IPR007730">
    <property type="entry name" value="SPOR-like_dom"/>
</dbReference>
<dbReference type="PROSITE" id="PS51257">
    <property type="entry name" value="PROKAR_LIPOPROTEIN"/>
    <property type="match status" value="1"/>
</dbReference>
<feature type="chain" id="PRO_5032516777" evidence="2">
    <location>
        <begin position="25"/>
        <end position="465"/>
    </location>
</feature>
<accession>A0A848QKG6</accession>
<evidence type="ECO:0000313" key="4">
    <source>
        <dbReference type="EMBL" id="NMW30675.1"/>
    </source>
</evidence>
<keyword evidence="2" id="KW-0732">Signal</keyword>
<evidence type="ECO:0000256" key="2">
    <source>
        <dbReference type="SAM" id="SignalP"/>
    </source>
</evidence>
<dbReference type="SUPFAM" id="SSF48452">
    <property type="entry name" value="TPR-like"/>
    <property type="match status" value="1"/>
</dbReference>
<dbReference type="Gene3D" id="3.30.70.1070">
    <property type="entry name" value="Sporulation related repeat"/>
    <property type="match status" value="1"/>
</dbReference>
<protein>
    <submittedName>
        <fullName evidence="4">SPOR domain-containing protein</fullName>
    </submittedName>
</protein>
<dbReference type="InterPro" id="IPR011990">
    <property type="entry name" value="TPR-like_helical_dom_sf"/>
</dbReference>
<dbReference type="RefSeq" id="WP_170009532.1">
    <property type="nucleotide sequence ID" value="NZ_JABCRE010000002.1"/>
</dbReference>
<dbReference type="Proteomes" id="UP000561181">
    <property type="component" value="Unassembled WGS sequence"/>
</dbReference>
<dbReference type="InterPro" id="IPR019734">
    <property type="entry name" value="TPR_rpt"/>
</dbReference>
<sequence>MLKTAPHKATQKRAILLAVTTALATSALGGCATKAAPVAAVSAGQAQQALVKGDTNSALSHAEQAVLAEPRNAAYRAMLGATYMEAGRFKSAATSFKDAMSLGDNSPRTALSYALAAVAAGDNKAALAVLDDWRDDIDPADLGLAFALAGQPQRGVHVLGNALRGGQNTAKVRQNLAYSYALQGDWRAARLMAAEDVPADQIDDRIGQWAETANPEAFQQRVANLLEVPVVWDGGQPTQLALTNSVGAEQLAAEASALVDSSPKVAAAPASTPNYELPPLGGELMPVSGPSTTVEPVKAAQDYAASSVAKPESFQDAFATKAPTGATLAEVTASAVKFVSDPVVQKMPARLGATTATSAATASSAPVAGDHLIQLGSFSSEAGAKRAWGIYAKDFPQLSKYKMVITQAKVRGKTYFRVSAGGFDQRASANSVCSKVKASGNGCITWAAAQPLPGAVDRGVRMAAR</sequence>
<feature type="signal peptide" evidence="2">
    <location>
        <begin position="1"/>
        <end position="24"/>
    </location>
</feature>
<dbReference type="InterPro" id="IPR036680">
    <property type="entry name" value="SPOR-like_sf"/>
</dbReference>
<gene>
    <name evidence="4" type="ORF">HKD42_01205</name>
</gene>
<dbReference type="AlphaFoldDB" id="A0A848QKG6"/>
<evidence type="ECO:0000256" key="1">
    <source>
        <dbReference type="PROSITE-ProRule" id="PRU00339"/>
    </source>
</evidence>
<dbReference type="EMBL" id="JABCRE010000002">
    <property type="protein sequence ID" value="NMW30675.1"/>
    <property type="molecule type" value="Genomic_DNA"/>
</dbReference>
<keyword evidence="1" id="KW-0802">TPR repeat</keyword>
<dbReference type="PROSITE" id="PS51724">
    <property type="entry name" value="SPOR"/>
    <property type="match status" value="1"/>
</dbReference>
<proteinExistence type="predicted"/>
<dbReference type="SUPFAM" id="SSF110997">
    <property type="entry name" value="Sporulation related repeat"/>
    <property type="match status" value="1"/>
</dbReference>
<name>A0A848QKG6_9SPHN</name>
<organism evidence="4 5">
    <name type="scientific">Pontixanthobacter rizhaonensis</name>
    <dbReference type="NCBI Taxonomy" id="2730337"/>
    <lineage>
        <taxon>Bacteria</taxon>
        <taxon>Pseudomonadati</taxon>
        <taxon>Pseudomonadota</taxon>
        <taxon>Alphaproteobacteria</taxon>
        <taxon>Sphingomonadales</taxon>
        <taxon>Erythrobacteraceae</taxon>
        <taxon>Pontixanthobacter</taxon>
    </lineage>
</organism>
<dbReference type="Gene3D" id="1.25.40.10">
    <property type="entry name" value="Tetratricopeptide repeat domain"/>
    <property type="match status" value="1"/>
</dbReference>
<evidence type="ECO:0000313" key="5">
    <source>
        <dbReference type="Proteomes" id="UP000561181"/>
    </source>
</evidence>
<feature type="domain" description="SPOR" evidence="3">
    <location>
        <begin position="365"/>
        <end position="449"/>
    </location>
</feature>
<dbReference type="PROSITE" id="PS50005">
    <property type="entry name" value="TPR"/>
    <property type="match status" value="1"/>
</dbReference>
<dbReference type="GO" id="GO:0042834">
    <property type="term" value="F:peptidoglycan binding"/>
    <property type="evidence" value="ECO:0007669"/>
    <property type="project" value="InterPro"/>
</dbReference>
<comment type="caution">
    <text evidence="4">The sequence shown here is derived from an EMBL/GenBank/DDBJ whole genome shotgun (WGS) entry which is preliminary data.</text>
</comment>
<evidence type="ECO:0000259" key="3">
    <source>
        <dbReference type="PROSITE" id="PS51724"/>
    </source>
</evidence>